<keyword evidence="3 11" id="KW-1134">Transmembrane beta strand</keyword>
<keyword evidence="6" id="KW-0408">Iron</keyword>
<keyword evidence="7" id="KW-0406">Ion transport</keyword>
<dbReference type="Pfam" id="PF07715">
    <property type="entry name" value="Plug"/>
    <property type="match status" value="1"/>
</dbReference>
<dbReference type="PROSITE" id="PS52016">
    <property type="entry name" value="TONB_DEPENDENT_REC_3"/>
    <property type="match status" value="1"/>
</dbReference>
<evidence type="ECO:0000256" key="7">
    <source>
        <dbReference type="ARBA" id="ARBA00023065"/>
    </source>
</evidence>
<evidence type="ECO:0000256" key="9">
    <source>
        <dbReference type="ARBA" id="ARBA00023136"/>
    </source>
</evidence>
<dbReference type="SUPFAM" id="SSF56935">
    <property type="entry name" value="Porins"/>
    <property type="match status" value="1"/>
</dbReference>
<keyword evidence="4" id="KW-0410">Iron transport</keyword>
<keyword evidence="8 12" id="KW-0798">TonB box</keyword>
<dbReference type="PANTHER" id="PTHR32552">
    <property type="entry name" value="FERRICHROME IRON RECEPTOR-RELATED"/>
    <property type="match status" value="1"/>
</dbReference>
<feature type="domain" description="TonB-dependent receptor plug" evidence="15">
    <location>
        <begin position="58"/>
        <end position="169"/>
    </location>
</feature>
<evidence type="ECO:0000256" key="8">
    <source>
        <dbReference type="ARBA" id="ARBA00023077"/>
    </source>
</evidence>
<evidence type="ECO:0000259" key="15">
    <source>
        <dbReference type="Pfam" id="PF07715"/>
    </source>
</evidence>
<keyword evidence="2 11" id="KW-0813">Transport</keyword>
<dbReference type="Gene3D" id="2.40.170.20">
    <property type="entry name" value="TonB-dependent receptor, beta-barrel domain"/>
    <property type="match status" value="1"/>
</dbReference>
<keyword evidence="10 11" id="KW-0998">Cell outer membrane</keyword>
<dbReference type="PANTHER" id="PTHR32552:SF81">
    <property type="entry name" value="TONB-DEPENDENT OUTER MEMBRANE RECEPTOR"/>
    <property type="match status" value="1"/>
</dbReference>
<dbReference type="CDD" id="cd01347">
    <property type="entry name" value="ligand_gated_channel"/>
    <property type="match status" value="1"/>
</dbReference>
<dbReference type="GO" id="GO:0006826">
    <property type="term" value="P:iron ion transport"/>
    <property type="evidence" value="ECO:0007669"/>
    <property type="project" value="UniProtKB-KW"/>
</dbReference>
<evidence type="ECO:0000256" key="10">
    <source>
        <dbReference type="ARBA" id="ARBA00023237"/>
    </source>
</evidence>
<evidence type="ECO:0000256" key="11">
    <source>
        <dbReference type="PROSITE-ProRule" id="PRU01360"/>
    </source>
</evidence>
<protein>
    <submittedName>
        <fullName evidence="16">TonB-dependent receptor</fullName>
    </submittedName>
</protein>
<dbReference type="Pfam" id="PF00593">
    <property type="entry name" value="TonB_dep_Rec_b-barrel"/>
    <property type="match status" value="1"/>
</dbReference>
<comment type="subcellular location">
    <subcellularLocation>
        <location evidence="1 11">Cell outer membrane</location>
        <topology evidence="1 11">Multi-pass membrane protein</topology>
    </subcellularLocation>
</comment>
<dbReference type="InterPro" id="IPR000531">
    <property type="entry name" value="Beta-barrel_TonB"/>
</dbReference>
<proteinExistence type="inferred from homology"/>
<dbReference type="InterPro" id="IPR039426">
    <property type="entry name" value="TonB-dep_rcpt-like"/>
</dbReference>
<comment type="similarity">
    <text evidence="11 12">Belongs to the TonB-dependent receptor family.</text>
</comment>
<keyword evidence="9 11" id="KW-0472">Membrane</keyword>
<organism evidence="16 17">
    <name type="scientific">Caulobacter endophyticus</name>
    <dbReference type="NCBI Taxonomy" id="2172652"/>
    <lineage>
        <taxon>Bacteria</taxon>
        <taxon>Pseudomonadati</taxon>
        <taxon>Pseudomonadota</taxon>
        <taxon>Alphaproteobacteria</taxon>
        <taxon>Caulobacterales</taxon>
        <taxon>Caulobacteraceae</taxon>
        <taxon>Caulobacter</taxon>
    </lineage>
</organism>
<sequence length="740" mass="79414">MHALGNVMRTDLRILLSTAAIAALAAPLGAAAQTTSKPAPDETVEEIVVTALKRSTTLQTTPMSISAVTGDSLQKIGATGLQDYFRSVPGVNLTQGQLGQSRVTIRGVQGSGEATTGLYYDETSVTGPSGTTQDPANNAADLNLFDVERVEVLRGPQGTLYGGGSMGGTIRVIYAKPDSTEFGASIEGQASATKGGSRGSYLKAMGNIPLIEGKLAARIVAYTEDRPGFVDNVRTGARNINDSHADGYRAMLGFTPTDDISLVVTKVHQNSSADDLEGWYDRLGDYKTDSAVKLLLETEMDMTSVTGKWSSPVGEVTASSAYYKYDMLRTIDFTPQYRPYIGSANGVIGYQPAYLGAWNHELRLSSKGEGPLQWTVGGYMELRKDHIDSNTVLTSLTTGQPYSPTQYLQGRYVNTGVKQTAQFGELTWTPPQVEGLSLTVGARHYDYTKTTGSAGTQRNVLTGAAPAAYSEQTAEASGWVYKFNASYKVTSDVMVYATAAEGFRPGGANNVPGLNSQLVVYNPDSLWNYEAGVKTTWLGGKLTANAAAYRIDWKDRQTSAMTADGLYQFITNAGAARIEGLELEVAARPIHGLTLNGSIGYTKAELTEDQANANILVDGSTGRKGDRIANVPDWTASASAQYVWPLPVAGLNGLVRADYAYTGEMVSTFRPTYVYFDKFGSFSTVNLRAGVEAEDWGVYAFVTNLTDAEGIMNKNSNVGYQDLLYGLTPRTVGVNARRKF</sequence>
<dbReference type="EMBL" id="QDKQ01000034">
    <property type="protein sequence ID" value="PVM90560.1"/>
    <property type="molecule type" value="Genomic_DNA"/>
</dbReference>
<dbReference type="Proteomes" id="UP000245073">
    <property type="component" value="Unassembled WGS sequence"/>
</dbReference>
<evidence type="ECO:0000256" key="6">
    <source>
        <dbReference type="ARBA" id="ARBA00023004"/>
    </source>
</evidence>
<feature type="chain" id="PRO_5015737262" evidence="13">
    <location>
        <begin position="26"/>
        <end position="740"/>
    </location>
</feature>
<evidence type="ECO:0000313" key="17">
    <source>
        <dbReference type="Proteomes" id="UP000245073"/>
    </source>
</evidence>
<gene>
    <name evidence="16" type="ORF">DDF67_08960</name>
</gene>
<keyword evidence="13" id="KW-0732">Signal</keyword>
<dbReference type="InterPro" id="IPR036942">
    <property type="entry name" value="Beta-barrel_TonB_sf"/>
</dbReference>
<accession>A0A2T9K3L1</accession>
<keyword evidence="16" id="KW-0675">Receptor</keyword>
<evidence type="ECO:0000256" key="4">
    <source>
        <dbReference type="ARBA" id="ARBA00022496"/>
    </source>
</evidence>
<feature type="signal peptide" evidence="13">
    <location>
        <begin position="1"/>
        <end position="25"/>
    </location>
</feature>
<dbReference type="GO" id="GO:0009279">
    <property type="term" value="C:cell outer membrane"/>
    <property type="evidence" value="ECO:0007669"/>
    <property type="project" value="UniProtKB-SubCell"/>
</dbReference>
<evidence type="ECO:0000313" key="16">
    <source>
        <dbReference type="EMBL" id="PVM90560.1"/>
    </source>
</evidence>
<comment type="caution">
    <text evidence="16">The sequence shown here is derived from an EMBL/GenBank/DDBJ whole genome shotgun (WGS) entry which is preliminary data.</text>
</comment>
<evidence type="ECO:0000256" key="1">
    <source>
        <dbReference type="ARBA" id="ARBA00004571"/>
    </source>
</evidence>
<dbReference type="AlphaFoldDB" id="A0A2T9K3L1"/>
<feature type="domain" description="TonB-dependent receptor-like beta-barrel" evidence="14">
    <location>
        <begin position="258"/>
        <end position="705"/>
    </location>
</feature>
<dbReference type="InterPro" id="IPR012910">
    <property type="entry name" value="Plug_dom"/>
</dbReference>
<evidence type="ECO:0000256" key="2">
    <source>
        <dbReference type="ARBA" id="ARBA00022448"/>
    </source>
</evidence>
<keyword evidence="17" id="KW-1185">Reference proteome</keyword>
<evidence type="ECO:0000256" key="12">
    <source>
        <dbReference type="RuleBase" id="RU003357"/>
    </source>
</evidence>
<reference evidence="16 17" key="1">
    <citation type="submission" date="2018-04" db="EMBL/GenBank/DDBJ databases">
        <title>The genome sequence of Caulobacter sp. 744.</title>
        <authorList>
            <person name="Gao J."/>
            <person name="Sun J."/>
        </authorList>
    </citation>
    <scope>NUCLEOTIDE SEQUENCE [LARGE SCALE GENOMIC DNA]</scope>
    <source>
        <strain evidence="16 17">774</strain>
    </source>
</reference>
<evidence type="ECO:0000259" key="14">
    <source>
        <dbReference type="Pfam" id="PF00593"/>
    </source>
</evidence>
<evidence type="ECO:0000256" key="13">
    <source>
        <dbReference type="SAM" id="SignalP"/>
    </source>
</evidence>
<name>A0A2T9K3L1_9CAUL</name>
<evidence type="ECO:0000256" key="3">
    <source>
        <dbReference type="ARBA" id="ARBA00022452"/>
    </source>
</evidence>
<keyword evidence="5 11" id="KW-0812">Transmembrane</keyword>
<evidence type="ECO:0000256" key="5">
    <source>
        <dbReference type="ARBA" id="ARBA00022692"/>
    </source>
</evidence>